<dbReference type="InterPro" id="IPR050245">
    <property type="entry name" value="PrsA_foldase"/>
</dbReference>
<evidence type="ECO:0000259" key="6">
    <source>
        <dbReference type="PROSITE" id="PS50198"/>
    </source>
</evidence>
<dbReference type="InterPro" id="IPR027304">
    <property type="entry name" value="Trigger_fact/SurA_dom_sf"/>
</dbReference>
<dbReference type="SUPFAM" id="SSF54534">
    <property type="entry name" value="FKBP-like"/>
    <property type="match status" value="1"/>
</dbReference>
<dbReference type="PROSITE" id="PS01096">
    <property type="entry name" value="PPIC_PPIASE_1"/>
    <property type="match status" value="1"/>
</dbReference>
<dbReference type="AlphaFoldDB" id="A0A845SK30"/>
<comment type="caution">
    <text evidence="7">The sequence shown here is derived from an EMBL/GenBank/DDBJ whole genome shotgun (WGS) entry which is preliminary data.</text>
</comment>
<dbReference type="InterPro" id="IPR014282">
    <property type="entry name" value="Nitrogen_fix_NifM"/>
</dbReference>
<evidence type="ECO:0000313" key="7">
    <source>
        <dbReference type="EMBL" id="NDL62958.1"/>
    </source>
</evidence>
<dbReference type="GO" id="GO:0003755">
    <property type="term" value="F:peptidyl-prolyl cis-trans isomerase activity"/>
    <property type="evidence" value="ECO:0007669"/>
    <property type="project" value="UniProtKB-KW"/>
</dbReference>
<keyword evidence="4 5" id="KW-0697">Rotamase</keyword>
<organism evidence="7 8">
    <name type="scientific">Acerihabitans arboris</name>
    <dbReference type="NCBI Taxonomy" id="2691583"/>
    <lineage>
        <taxon>Bacteria</taxon>
        <taxon>Pseudomonadati</taxon>
        <taxon>Pseudomonadota</taxon>
        <taxon>Gammaproteobacteria</taxon>
        <taxon>Enterobacterales</taxon>
        <taxon>Pectobacteriaceae</taxon>
        <taxon>Acerihabitans</taxon>
    </lineage>
</organism>
<name>A0A845SK30_9GAMM</name>
<dbReference type="Gene3D" id="3.10.50.40">
    <property type="match status" value="1"/>
</dbReference>
<keyword evidence="8" id="KW-1185">Reference proteome</keyword>
<dbReference type="InterPro" id="IPR023058">
    <property type="entry name" value="PPIase_PpiC_CS"/>
</dbReference>
<comment type="similarity">
    <text evidence="2">Belongs to the PpiC/parvulin rotamase family.</text>
</comment>
<dbReference type="PANTHER" id="PTHR47245">
    <property type="entry name" value="PEPTIDYLPROLYL ISOMERASE"/>
    <property type="match status" value="1"/>
</dbReference>
<dbReference type="PANTHER" id="PTHR47245:SF2">
    <property type="entry name" value="PEPTIDYL-PROLYL CIS-TRANS ISOMERASE HP_0175-RELATED"/>
    <property type="match status" value="1"/>
</dbReference>
<evidence type="ECO:0000256" key="4">
    <source>
        <dbReference type="ARBA" id="ARBA00023110"/>
    </source>
</evidence>
<evidence type="ECO:0000256" key="5">
    <source>
        <dbReference type="PROSITE-ProRule" id="PRU00278"/>
    </source>
</evidence>
<protein>
    <recommendedName>
        <fullName evidence="3">peptidylprolyl isomerase</fullName>
        <ecNumber evidence="3">5.2.1.8</ecNumber>
    </recommendedName>
</protein>
<dbReference type="Pfam" id="PF00639">
    <property type="entry name" value="Rotamase"/>
    <property type="match status" value="1"/>
</dbReference>
<dbReference type="RefSeq" id="WP_162365688.1">
    <property type="nucleotide sequence ID" value="NZ_WUBS01000006.1"/>
</dbReference>
<dbReference type="SUPFAM" id="SSF109998">
    <property type="entry name" value="Triger factor/SurA peptide-binding domain-like"/>
    <property type="match status" value="1"/>
</dbReference>
<dbReference type="InterPro" id="IPR046357">
    <property type="entry name" value="PPIase_dom_sf"/>
</dbReference>
<dbReference type="NCBIfam" id="TIGR02933">
    <property type="entry name" value="nifM_nitrog"/>
    <property type="match status" value="1"/>
</dbReference>
<sequence>MEKWQIFSRVKLSLALYQTPPWLLSAEVLTQFEPRYARQLRLESRVVAQAQALGLRATENEIRAAVADLDQRLDHAVLQPRQLAEMGLDARGLYQAMTHEVLLDKMLEQVAQQAPQPSGAEVAQWYAAHQDKFTRPEQRECSHILLTVDEEQPGCRPDQAARRIGILHRRLRRDARDFAQLALRHSECPTALDGGNLGWIGRGLLYEALDNVLFSLPMGDISDVVTSPMGLHILYCRDIRPAAPIPAAEAMAAVEARLRAESRRLFQRRWLETLAQDGRFPPAER</sequence>
<proteinExistence type="inferred from homology"/>
<reference evidence="7 8" key="1">
    <citation type="submission" date="2019-12" db="EMBL/GenBank/DDBJ databases">
        <authorList>
            <person name="Lee S.D."/>
        </authorList>
    </citation>
    <scope>NUCLEOTIDE SEQUENCE [LARGE SCALE GENOMIC DNA]</scope>
    <source>
        <strain evidence="7 8">SAP-6</strain>
    </source>
</reference>
<dbReference type="EC" id="5.2.1.8" evidence="3"/>
<evidence type="ECO:0000256" key="1">
    <source>
        <dbReference type="ARBA" id="ARBA00000971"/>
    </source>
</evidence>
<feature type="domain" description="PpiC" evidence="6">
    <location>
        <begin position="136"/>
        <end position="238"/>
    </location>
</feature>
<evidence type="ECO:0000256" key="2">
    <source>
        <dbReference type="ARBA" id="ARBA00007656"/>
    </source>
</evidence>
<accession>A0A845SK30</accession>
<evidence type="ECO:0000313" key="8">
    <source>
        <dbReference type="Proteomes" id="UP000461443"/>
    </source>
</evidence>
<reference evidence="7 8" key="2">
    <citation type="submission" date="2020-02" db="EMBL/GenBank/DDBJ databases">
        <title>The new genus of Enterobacteriales.</title>
        <authorList>
            <person name="Kim I.S."/>
        </authorList>
    </citation>
    <scope>NUCLEOTIDE SEQUENCE [LARGE SCALE GENOMIC DNA]</scope>
    <source>
        <strain evidence="7 8">SAP-6</strain>
    </source>
</reference>
<comment type="catalytic activity">
    <reaction evidence="1">
        <text>[protein]-peptidylproline (omega=180) = [protein]-peptidylproline (omega=0)</text>
        <dbReference type="Rhea" id="RHEA:16237"/>
        <dbReference type="Rhea" id="RHEA-COMP:10747"/>
        <dbReference type="Rhea" id="RHEA-COMP:10748"/>
        <dbReference type="ChEBI" id="CHEBI:83833"/>
        <dbReference type="ChEBI" id="CHEBI:83834"/>
        <dbReference type="EC" id="5.2.1.8"/>
    </reaction>
</comment>
<dbReference type="InterPro" id="IPR000297">
    <property type="entry name" value="PPIase_PpiC"/>
</dbReference>
<dbReference type="EMBL" id="WUBS01000006">
    <property type="protein sequence ID" value="NDL62958.1"/>
    <property type="molecule type" value="Genomic_DNA"/>
</dbReference>
<dbReference type="Proteomes" id="UP000461443">
    <property type="component" value="Unassembled WGS sequence"/>
</dbReference>
<gene>
    <name evidence="7" type="primary">nifM</name>
    <name evidence="7" type="ORF">GRH90_09380</name>
</gene>
<keyword evidence="5" id="KW-0413">Isomerase</keyword>
<evidence type="ECO:0000256" key="3">
    <source>
        <dbReference type="ARBA" id="ARBA00013194"/>
    </source>
</evidence>
<dbReference type="PROSITE" id="PS50198">
    <property type="entry name" value="PPIC_PPIASE_2"/>
    <property type="match status" value="1"/>
</dbReference>